<dbReference type="Proteomes" id="UP000014074">
    <property type="component" value="Unassembled WGS sequence"/>
</dbReference>
<feature type="compositionally biased region" description="Basic and acidic residues" evidence="2">
    <location>
        <begin position="1"/>
        <end position="24"/>
    </location>
</feature>
<dbReference type="OrthoDB" id="2117972at2759"/>
<dbReference type="PANTHER" id="PTHR12874">
    <property type="entry name" value="F-BOX ONLY PROTEIN 48-RELATED"/>
    <property type="match status" value="1"/>
</dbReference>
<dbReference type="GeneID" id="19324179"/>
<dbReference type="EMBL" id="KB933061">
    <property type="protein sequence ID" value="EOO00726.1"/>
    <property type="molecule type" value="Genomic_DNA"/>
</dbReference>
<name>R8BMZ9_PHAM7</name>
<protein>
    <submittedName>
        <fullName evidence="4">Putative f-box protein</fullName>
    </submittedName>
</protein>
<dbReference type="PANTHER" id="PTHR12874:SF9">
    <property type="entry name" value="F-BOX ONLY PROTEIN 48"/>
    <property type="match status" value="1"/>
</dbReference>
<accession>R8BMZ9</accession>
<dbReference type="Pfam" id="PF12937">
    <property type="entry name" value="F-box-like"/>
    <property type="match status" value="1"/>
</dbReference>
<gene>
    <name evidence="4" type="ORF">UCRPA7_3796</name>
</gene>
<dbReference type="Pfam" id="PF19270">
    <property type="entry name" value="FBO_C"/>
    <property type="match status" value="1"/>
</dbReference>
<dbReference type="HOGENOM" id="CLU_017706_0_0_1"/>
<evidence type="ECO:0000256" key="1">
    <source>
        <dbReference type="ARBA" id="ARBA00022786"/>
    </source>
</evidence>
<dbReference type="eggNOG" id="KOG2997">
    <property type="taxonomic scope" value="Eukaryota"/>
</dbReference>
<evidence type="ECO:0000313" key="5">
    <source>
        <dbReference type="Proteomes" id="UP000014074"/>
    </source>
</evidence>
<dbReference type="GO" id="GO:0019005">
    <property type="term" value="C:SCF ubiquitin ligase complex"/>
    <property type="evidence" value="ECO:0007669"/>
    <property type="project" value="TreeGrafter"/>
</dbReference>
<feature type="region of interest" description="Disordered" evidence="2">
    <location>
        <begin position="1"/>
        <end position="103"/>
    </location>
</feature>
<feature type="compositionally biased region" description="Polar residues" evidence="2">
    <location>
        <begin position="28"/>
        <end position="45"/>
    </location>
</feature>
<dbReference type="GO" id="GO:0005737">
    <property type="term" value="C:cytoplasm"/>
    <property type="evidence" value="ECO:0007669"/>
    <property type="project" value="TreeGrafter"/>
</dbReference>
<dbReference type="AlphaFoldDB" id="R8BMZ9"/>
<proteinExistence type="predicted"/>
<dbReference type="KEGG" id="tmn:UCRPA7_3796"/>
<reference evidence="5" key="1">
    <citation type="journal article" date="2013" name="Genome Announc.">
        <title>Draft genome sequence of the ascomycete Phaeoacremonium aleophilum strain UCR-PA7, a causal agent of the esca disease complex in grapevines.</title>
        <authorList>
            <person name="Blanco-Ulate B."/>
            <person name="Rolshausen P."/>
            <person name="Cantu D."/>
        </authorList>
    </citation>
    <scope>NUCLEOTIDE SEQUENCE [LARGE SCALE GENOMIC DNA]</scope>
    <source>
        <strain evidence="5">UCR-PA7</strain>
    </source>
</reference>
<feature type="domain" description="F-box" evidence="3">
    <location>
        <begin position="209"/>
        <end position="259"/>
    </location>
</feature>
<dbReference type="InterPro" id="IPR001810">
    <property type="entry name" value="F-box_dom"/>
</dbReference>
<keyword evidence="1" id="KW-0833">Ubl conjugation pathway</keyword>
<dbReference type="InterPro" id="IPR045464">
    <property type="entry name" value="Hrt3/FBXO9_C"/>
</dbReference>
<dbReference type="Gene3D" id="1.20.1280.50">
    <property type="match status" value="1"/>
</dbReference>
<dbReference type="PROSITE" id="PS50181">
    <property type="entry name" value="FBOX"/>
    <property type="match status" value="1"/>
</dbReference>
<organism evidence="4 5">
    <name type="scientific">Phaeoacremonium minimum (strain UCR-PA7)</name>
    <name type="common">Esca disease fungus</name>
    <name type="synonym">Togninia minima</name>
    <dbReference type="NCBI Taxonomy" id="1286976"/>
    <lineage>
        <taxon>Eukaryota</taxon>
        <taxon>Fungi</taxon>
        <taxon>Dikarya</taxon>
        <taxon>Ascomycota</taxon>
        <taxon>Pezizomycotina</taxon>
        <taxon>Sordariomycetes</taxon>
        <taxon>Sordariomycetidae</taxon>
        <taxon>Togniniales</taxon>
        <taxon>Togniniaceae</taxon>
        <taxon>Phaeoacremonium</taxon>
    </lineage>
</organism>
<evidence type="ECO:0000313" key="4">
    <source>
        <dbReference type="EMBL" id="EOO00726.1"/>
    </source>
</evidence>
<evidence type="ECO:0000259" key="3">
    <source>
        <dbReference type="PROSITE" id="PS50181"/>
    </source>
</evidence>
<evidence type="ECO:0000256" key="2">
    <source>
        <dbReference type="SAM" id="MobiDB-lite"/>
    </source>
</evidence>
<sequence>MDPSRDTASELDSFREQWRAEVRARNPPSRSQQSAAGPSNPTSRPSRGVPERPKNFVAASKTIPHDVDDEFIQTQVFEEPEGSEPTNDTQLPAESRDGKGPVSALDHYEQAVEKEAQGSLGDSLRLYRKAFRMDHRVDQKYKNKYFAAAWAQKPQQAGSSVAPGTSAAAKAPEATLESQPQSMKELLASFAGLSIEPAPPEIEGMPQPPCPIASLPEEILIHILQDVAVEDVGDFVRLAQVCKRFAWLVATEDRIWRRICIGSEVGFGGMHYDWQKGVSWEPLGEFILEDDAESVARSRQAESLVTTNALLGNPYTTWQRMFRQRPRIRFNGCYISTVNYIRAGQASAHQITWNSPVHIVTYYRYLRFFRDGTVISLLTTDEPSSVVHHLTKDLLALHQDGAMAHLPSIVMQFGLKGRWRLSSALDNPDVSPAEAEGELFVETDGVGPKYMYRMELSLKSAGKGARNNKLIWKGFYSYNKLTDDWGEFGLKNDKPFFFSRVKSYGIGE</sequence>
<dbReference type="SUPFAM" id="SSF81383">
    <property type="entry name" value="F-box domain"/>
    <property type="match status" value="1"/>
</dbReference>
<dbReference type="InterPro" id="IPR036047">
    <property type="entry name" value="F-box-like_dom_sf"/>
</dbReference>
<keyword evidence="5" id="KW-1185">Reference proteome</keyword>
<dbReference type="GO" id="GO:0031146">
    <property type="term" value="P:SCF-dependent proteasomal ubiquitin-dependent protein catabolic process"/>
    <property type="evidence" value="ECO:0007669"/>
    <property type="project" value="TreeGrafter"/>
</dbReference>
<dbReference type="RefSeq" id="XP_007914426.1">
    <property type="nucleotide sequence ID" value="XM_007916235.1"/>
</dbReference>